<sequence>MAHILIVDDDTSIRTILSLFLSEQGFVTSQAADGNEMFAILENTSVDLLLLDIMMPGEDGLALCRRLQNNNPLPVILLTAMDGETDRIIGLELGADDYVAKPFSPGELLARIHALLRRVNHERSKTPFQKSSLYVFSGWTIDVQKRTLISPDNVLVVLTSTEFDLLTLFIENPQTALNRDVLLEALHGRMAHAFDRAIDVQVSRLRRKIEPDPQNPTLIKTIRHEGYFFASDVIRRDMA</sequence>
<dbReference type="RefSeq" id="WP_136992466.1">
    <property type="nucleotide sequence ID" value="NZ_SZPQ01000046.1"/>
</dbReference>
<dbReference type="Pfam" id="PF00072">
    <property type="entry name" value="Response_reg"/>
    <property type="match status" value="1"/>
</dbReference>
<reference evidence="10 11" key="1">
    <citation type="submission" date="2019-04" db="EMBL/GenBank/DDBJ databases">
        <authorList>
            <person name="Li M."/>
            <person name="Gao C."/>
        </authorList>
    </citation>
    <scope>NUCLEOTIDE SEQUENCE [LARGE SCALE GENOMIC DNA]</scope>
    <source>
        <strain evidence="10 11">BGMRC 2031</strain>
    </source>
</reference>
<evidence type="ECO:0000259" key="9">
    <source>
        <dbReference type="PROSITE" id="PS51755"/>
    </source>
</evidence>
<keyword evidence="11" id="KW-1185">Reference proteome</keyword>
<dbReference type="Gene3D" id="1.10.10.10">
    <property type="entry name" value="Winged helix-like DNA-binding domain superfamily/Winged helix DNA-binding domain"/>
    <property type="match status" value="1"/>
</dbReference>
<keyword evidence="5" id="KW-0804">Transcription</keyword>
<evidence type="ECO:0000256" key="7">
    <source>
        <dbReference type="PROSITE-ProRule" id="PRU01091"/>
    </source>
</evidence>
<dbReference type="InterPro" id="IPR036388">
    <property type="entry name" value="WH-like_DNA-bd_sf"/>
</dbReference>
<keyword evidence="3" id="KW-0805">Transcription regulation</keyword>
<dbReference type="CDD" id="cd17574">
    <property type="entry name" value="REC_OmpR"/>
    <property type="match status" value="1"/>
</dbReference>
<evidence type="ECO:0000313" key="11">
    <source>
        <dbReference type="Proteomes" id="UP000305202"/>
    </source>
</evidence>
<keyword evidence="1 6" id="KW-0597">Phosphoprotein</keyword>
<dbReference type="InterPro" id="IPR016032">
    <property type="entry name" value="Sig_transdc_resp-reg_C-effctor"/>
</dbReference>
<dbReference type="PROSITE" id="PS51755">
    <property type="entry name" value="OMPR_PHOB"/>
    <property type="match status" value="1"/>
</dbReference>
<evidence type="ECO:0000256" key="6">
    <source>
        <dbReference type="PROSITE-ProRule" id="PRU00169"/>
    </source>
</evidence>
<evidence type="ECO:0000256" key="4">
    <source>
        <dbReference type="ARBA" id="ARBA00023125"/>
    </source>
</evidence>
<feature type="DNA-binding region" description="OmpR/PhoB-type" evidence="7">
    <location>
        <begin position="131"/>
        <end position="231"/>
    </location>
</feature>
<evidence type="ECO:0000313" key="10">
    <source>
        <dbReference type="EMBL" id="TKI03361.1"/>
    </source>
</evidence>
<evidence type="ECO:0000256" key="5">
    <source>
        <dbReference type="ARBA" id="ARBA00023163"/>
    </source>
</evidence>
<dbReference type="PANTHER" id="PTHR48111">
    <property type="entry name" value="REGULATOR OF RPOS"/>
    <property type="match status" value="1"/>
</dbReference>
<name>A0ABY2SEV0_9HYPH</name>
<feature type="domain" description="OmpR/PhoB-type" evidence="9">
    <location>
        <begin position="131"/>
        <end position="231"/>
    </location>
</feature>
<keyword evidence="4 7" id="KW-0238">DNA-binding</keyword>
<dbReference type="InterPro" id="IPR001789">
    <property type="entry name" value="Sig_transdc_resp-reg_receiver"/>
</dbReference>
<dbReference type="EMBL" id="SZPQ01000046">
    <property type="protein sequence ID" value="TKI03361.1"/>
    <property type="molecule type" value="Genomic_DNA"/>
</dbReference>
<evidence type="ECO:0000256" key="3">
    <source>
        <dbReference type="ARBA" id="ARBA00023015"/>
    </source>
</evidence>
<dbReference type="Pfam" id="PF00486">
    <property type="entry name" value="Trans_reg_C"/>
    <property type="match status" value="1"/>
</dbReference>
<dbReference type="PANTHER" id="PTHR48111:SF4">
    <property type="entry name" value="DNA-BINDING DUAL TRANSCRIPTIONAL REGULATOR OMPR"/>
    <property type="match status" value="1"/>
</dbReference>
<dbReference type="Gene3D" id="3.40.50.2300">
    <property type="match status" value="1"/>
</dbReference>
<organism evidence="10 11">
    <name type="scientific">Martelella alba</name>
    <dbReference type="NCBI Taxonomy" id="2590451"/>
    <lineage>
        <taxon>Bacteria</taxon>
        <taxon>Pseudomonadati</taxon>
        <taxon>Pseudomonadota</taxon>
        <taxon>Alphaproteobacteria</taxon>
        <taxon>Hyphomicrobiales</taxon>
        <taxon>Aurantimonadaceae</taxon>
        <taxon>Martelella</taxon>
    </lineage>
</organism>
<proteinExistence type="predicted"/>
<protein>
    <submittedName>
        <fullName evidence="10">Response regulator</fullName>
    </submittedName>
</protein>
<dbReference type="InterPro" id="IPR001867">
    <property type="entry name" value="OmpR/PhoB-type_DNA-bd"/>
</dbReference>
<evidence type="ECO:0000259" key="8">
    <source>
        <dbReference type="PROSITE" id="PS50110"/>
    </source>
</evidence>
<dbReference type="Proteomes" id="UP000305202">
    <property type="component" value="Unassembled WGS sequence"/>
</dbReference>
<dbReference type="SUPFAM" id="SSF52172">
    <property type="entry name" value="CheY-like"/>
    <property type="match status" value="1"/>
</dbReference>
<dbReference type="CDD" id="cd00383">
    <property type="entry name" value="trans_reg_C"/>
    <property type="match status" value="1"/>
</dbReference>
<dbReference type="SMART" id="SM00862">
    <property type="entry name" value="Trans_reg_C"/>
    <property type="match status" value="1"/>
</dbReference>
<dbReference type="Gene3D" id="6.10.250.690">
    <property type="match status" value="1"/>
</dbReference>
<dbReference type="SUPFAM" id="SSF46894">
    <property type="entry name" value="C-terminal effector domain of the bipartite response regulators"/>
    <property type="match status" value="1"/>
</dbReference>
<dbReference type="SMART" id="SM00448">
    <property type="entry name" value="REC"/>
    <property type="match status" value="1"/>
</dbReference>
<comment type="caution">
    <text evidence="10">The sequence shown here is derived from an EMBL/GenBank/DDBJ whole genome shotgun (WGS) entry which is preliminary data.</text>
</comment>
<evidence type="ECO:0000256" key="2">
    <source>
        <dbReference type="ARBA" id="ARBA00023012"/>
    </source>
</evidence>
<feature type="modified residue" description="4-aspartylphosphate" evidence="6">
    <location>
        <position position="52"/>
    </location>
</feature>
<accession>A0ABY2SEV0</accession>
<gene>
    <name evidence="10" type="ORF">FCN80_21885</name>
</gene>
<dbReference type="PROSITE" id="PS50110">
    <property type="entry name" value="RESPONSE_REGULATORY"/>
    <property type="match status" value="1"/>
</dbReference>
<feature type="domain" description="Response regulatory" evidence="8">
    <location>
        <begin position="3"/>
        <end position="116"/>
    </location>
</feature>
<dbReference type="InterPro" id="IPR039420">
    <property type="entry name" value="WalR-like"/>
</dbReference>
<keyword evidence="2" id="KW-0902">Two-component regulatory system</keyword>
<dbReference type="InterPro" id="IPR011006">
    <property type="entry name" value="CheY-like_superfamily"/>
</dbReference>
<evidence type="ECO:0000256" key="1">
    <source>
        <dbReference type="ARBA" id="ARBA00022553"/>
    </source>
</evidence>